<evidence type="ECO:0000313" key="2">
    <source>
        <dbReference type="Proteomes" id="UP001365781"/>
    </source>
</evidence>
<organism evidence="1 2">
    <name type="scientific">Streptomyces brasiliscabiei</name>
    <dbReference type="NCBI Taxonomy" id="2736302"/>
    <lineage>
        <taxon>Bacteria</taxon>
        <taxon>Bacillati</taxon>
        <taxon>Actinomycetota</taxon>
        <taxon>Actinomycetes</taxon>
        <taxon>Kitasatosporales</taxon>
        <taxon>Streptomycetaceae</taxon>
        <taxon>Streptomyces</taxon>
    </lineage>
</organism>
<proteinExistence type="predicted"/>
<accession>A0ABU8GA12</accession>
<evidence type="ECO:0000313" key="1">
    <source>
        <dbReference type="EMBL" id="MEI5609159.1"/>
    </source>
</evidence>
<dbReference type="Proteomes" id="UP001365781">
    <property type="component" value="Unassembled WGS sequence"/>
</dbReference>
<evidence type="ECO:0008006" key="3">
    <source>
        <dbReference type="Google" id="ProtNLM"/>
    </source>
</evidence>
<reference evidence="1 2" key="1">
    <citation type="submission" date="2024-03" db="EMBL/GenBank/DDBJ databases">
        <title>First Report of Pectobacterium brasiliscabiei causing potato scab in china.</title>
        <authorList>
            <person name="Handique U."/>
        </authorList>
    </citation>
    <scope>NUCLEOTIDE SEQUENCE [LARGE SCALE GENOMIC DNA]</scope>
    <source>
        <strain evidence="1 2">ZRIMU1503</strain>
    </source>
</reference>
<gene>
    <name evidence="1" type="ORF">WB403_08280</name>
</gene>
<sequence length="42" mass="4588">MPHNLAPSGSRRQPSPHRPVTVIVIVIVIVIERACPESATMK</sequence>
<name>A0ABU8GA12_9ACTN</name>
<dbReference type="EMBL" id="JBBAYM010000004">
    <property type="protein sequence ID" value="MEI5609159.1"/>
    <property type="molecule type" value="Genomic_DNA"/>
</dbReference>
<keyword evidence="2" id="KW-1185">Reference proteome</keyword>
<dbReference type="RefSeq" id="WP_336539485.1">
    <property type="nucleotide sequence ID" value="NZ_JBBAYL010000015.1"/>
</dbReference>
<comment type="caution">
    <text evidence="1">The sequence shown here is derived from an EMBL/GenBank/DDBJ whole genome shotgun (WGS) entry which is preliminary data.</text>
</comment>
<protein>
    <recommendedName>
        <fullName evidence="3">Transposase</fullName>
    </recommendedName>
</protein>